<dbReference type="Gene3D" id="3.30.497.10">
    <property type="entry name" value="Antithrombin, subunit I, domain 2"/>
    <property type="match status" value="1"/>
</dbReference>
<feature type="region of interest" description="Disordered" evidence="2">
    <location>
        <begin position="393"/>
        <end position="420"/>
    </location>
</feature>
<feature type="domain" description="Serpin" evidence="3">
    <location>
        <begin position="42"/>
        <end position="391"/>
    </location>
</feature>
<protein>
    <submittedName>
        <fullName evidence="4">A2AP protein</fullName>
    </submittedName>
</protein>
<dbReference type="InterPro" id="IPR042185">
    <property type="entry name" value="Serpin_sf_2"/>
</dbReference>
<evidence type="ECO:0000256" key="1">
    <source>
        <dbReference type="RuleBase" id="RU000411"/>
    </source>
</evidence>
<dbReference type="Proteomes" id="UP000736164">
    <property type="component" value="Unassembled WGS sequence"/>
</dbReference>
<comment type="caution">
    <text evidence="4">The sequence shown here is derived from an EMBL/GenBank/DDBJ whole genome shotgun (WGS) entry which is preliminary data.</text>
</comment>
<proteinExistence type="inferred from homology"/>
<evidence type="ECO:0000256" key="2">
    <source>
        <dbReference type="SAM" id="MobiDB-lite"/>
    </source>
</evidence>
<feature type="region of interest" description="Disordered" evidence="2">
    <location>
        <begin position="1"/>
        <end position="25"/>
    </location>
</feature>
<keyword evidence="5" id="KW-1185">Reference proteome</keyword>
<name>A0A8J7TD47_ATRSP</name>
<dbReference type="PANTHER" id="PTHR11461">
    <property type="entry name" value="SERINE PROTEASE INHIBITOR, SERPIN"/>
    <property type="match status" value="1"/>
</dbReference>
<gene>
    <name evidence="4" type="primary">Serpinf2</name>
    <name evidence="4" type="ORF">GTO95_0003414</name>
</gene>
<dbReference type="PROSITE" id="PS00284">
    <property type="entry name" value="SERPIN"/>
    <property type="match status" value="1"/>
</dbReference>
<feature type="compositionally biased region" description="Basic residues" evidence="2">
    <location>
        <begin position="411"/>
        <end position="420"/>
    </location>
</feature>
<feature type="compositionally biased region" description="Basic and acidic residues" evidence="2">
    <location>
        <begin position="398"/>
        <end position="407"/>
    </location>
</feature>
<feature type="non-terminal residue" evidence="4">
    <location>
        <position position="1"/>
    </location>
</feature>
<dbReference type="InterPro" id="IPR023796">
    <property type="entry name" value="Serpin_dom"/>
</dbReference>
<dbReference type="InterPro" id="IPR042178">
    <property type="entry name" value="Serpin_sf_1"/>
</dbReference>
<evidence type="ECO:0000259" key="3">
    <source>
        <dbReference type="SMART" id="SM00093"/>
    </source>
</evidence>
<reference evidence="4" key="1">
    <citation type="journal article" date="2021" name="Cell">
        <title>Tracing the genetic footprints of vertebrate landing in non-teleost ray-finned fishes.</title>
        <authorList>
            <person name="Bi X."/>
            <person name="Wang K."/>
            <person name="Yang L."/>
            <person name="Pan H."/>
            <person name="Jiang H."/>
            <person name="Wei Q."/>
            <person name="Fang M."/>
            <person name="Yu H."/>
            <person name="Zhu C."/>
            <person name="Cai Y."/>
            <person name="He Y."/>
            <person name="Gan X."/>
            <person name="Zeng H."/>
            <person name="Yu D."/>
            <person name="Zhu Y."/>
            <person name="Jiang H."/>
            <person name="Qiu Q."/>
            <person name="Yang H."/>
            <person name="Zhang Y.E."/>
            <person name="Wang W."/>
            <person name="Zhu M."/>
            <person name="He S."/>
            <person name="Zhang G."/>
        </authorList>
    </citation>
    <scope>NUCLEOTIDE SEQUENCE</scope>
    <source>
        <strain evidence="4">Allg_001</strain>
    </source>
</reference>
<accession>A0A8J7TD47</accession>
<dbReference type="InterPro" id="IPR023795">
    <property type="entry name" value="Serpin_CS"/>
</dbReference>
<sequence>MSPSAPEGSSSEEESPEQECRSGVPRREAQKALGVAVTKFGLELLQQLLSRSKEPNIVVSPLSVALALSQLALGAANETEALLLHSLHVDKVACYHSQMKSLLQHLSQSALAVATRTYLSPGFKVNRKFIEDSWNMYGSEPAPLKDAEDVNRWVEEVTKGRVKNFLDQCSTLMEPQSLPLQDLLCHQFSADHTLGVWRTQFDPRMTTTELFYLDRNTAVAVDMMVGPKYPLRLHTLGELNTQVARFQFKGNMSLLTFVPLVGQLNVSAIADHFNASELYSRFSRERPMSVKLPKLNLEYSQDLREVFTAMGLGELFSGPNLSGIGPGPLLVSSVQHKSTMEVNEQGAEAAAATSVVISRSSFFFSLNRPFFFALLDDTSHTPLFLGVVTNPSPGAPLIKKDDPDKLGPRFSKQHGHPNPK</sequence>
<dbReference type="SMART" id="SM00093">
    <property type="entry name" value="SERPIN"/>
    <property type="match status" value="1"/>
</dbReference>
<dbReference type="PANTHER" id="PTHR11461:SF20">
    <property type="entry name" value="ALPHA-2-ANTIPLASMIN"/>
    <property type="match status" value="1"/>
</dbReference>
<comment type="similarity">
    <text evidence="1">Belongs to the serpin family.</text>
</comment>
<evidence type="ECO:0000313" key="5">
    <source>
        <dbReference type="Proteomes" id="UP000736164"/>
    </source>
</evidence>
<evidence type="ECO:0000313" key="4">
    <source>
        <dbReference type="EMBL" id="MBN3318873.1"/>
    </source>
</evidence>
<feature type="non-terminal residue" evidence="4">
    <location>
        <position position="420"/>
    </location>
</feature>
<dbReference type="GO" id="GO:0004867">
    <property type="term" value="F:serine-type endopeptidase inhibitor activity"/>
    <property type="evidence" value="ECO:0007669"/>
    <property type="project" value="InterPro"/>
</dbReference>
<dbReference type="EMBL" id="JAAWVO010042507">
    <property type="protein sequence ID" value="MBN3318873.1"/>
    <property type="molecule type" value="Genomic_DNA"/>
</dbReference>
<dbReference type="Gene3D" id="2.30.39.10">
    <property type="entry name" value="Alpha-1-antitrypsin, domain 1"/>
    <property type="match status" value="1"/>
</dbReference>
<dbReference type="SUPFAM" id="SSF56574">
    <property type="entry name" value="Serpins"/>
    <property type="match status" value="1"/>
</dbReference>
<dbReference type="InterPro" id="IPR036186">
    <property type="entry name" value="Serpin_sf"/>
</dbReference>
<dbReference type="InterPro" id="IPR000215">
    <property type="entry name" value="Serpin_fam"/>
</dbReference>
<organism evidence="4 5">
    <name type="scientific">Atractosteus spatula</name>
    <name type="common">Alligator gar</name>
    <name type="synonym">Lepisosteus spatula</name>
    <dbReference type="NCBI Taxonomy" id="7917"/>
    <lineage>
        <taxon>Eukaryota</taxon>
        <taxon>Metazoa</taxon>
        <taxon>Chordata</taxon>
        <taxon>Craniata</taxon>
        <taxon>Vertebrata</taxon>
        <taxon>Euteleostomi</taxon>
        <taxon>Actinopterygii</taxon>
        <taxon>Neopterygii</taxon>
        <taxon>Holostei</taxon>
        <taxon>Semionotiformes</taxon>
        <taxon>Lepisosteidae</taxon>
        <taxon>Atractosteus</taxon>
    </lineage>
</organism>
<dbReference type="Pfam" id="PF00079">
    <property type="entry name" value="Serpin"/>
    <property type="match status" value="1"/>
</dbReference>
<dbReference type="AlphaFoldDB" id="A0A8J7TD47"/>
<dbReference type="GO" id="GO:0005615">
    <property type="term" value="C:extracellular space"/>
    <property type="evidence" value="ECO:0007669"/>
    <property type="project" value="InterPro"/>
</dbReference>